<dbReference type="InterPro" id="IPR035903">
    <property type="entry name" value="HesB-like_dom_sf"/>
</dbReference>
<sequence length="95" mass="10917">MKITVEQSAARWYKNELALNAGDQLQIFVRLGGCGSVQPGLSLGVIKAESNAPRIRQTAEDVEFYMLEDHLWYLDNKDLHIRFDEKQEEVSFDVM</sequence>
<reference evidence="2 3" key="1">
    <citation type="journal article" date="2015" name="J. Biotechnol.">
        <title>Complete genome sequence of Paenibacillus beijingensis 7188(T) (=DSM 24997(T)), a novel rhizobacterium from jujube garden soil.</title>
        <authorList>
            <person name="Kwak Y."/>
            <person name="Shin J.H."/>
        </authorList>
    </citation>
    <scope>NUCLEOTIDE SEQUENCE [LARGE SCALE GENOMIC DNA]</scope>
    <source>
        <strain evidence="2 3">DSM 24997</strain>
    </source>
</reference>
<dbReference type="KEGG" id="pbj:VN24_23595"/>
<reference evidence="3" key="2">
    <citation type="submission" date="2015-03" db="EMBL/GenBank/DDBJ databases">
        <title>Genome sequence of Paenibacillus beijingensis strain DSM 24997T.</title>
        <authorList>
            <person name="Kwak Y."/>
            <person name="Shin J.-H."/>
        </authorList>
    </citation>
    <scope>NUCLEOTIDE SEQUENCE [LARGE SCALE GENOMIC DNA]</scope>
    <source>
        <strain evidence="3">DSM 24997</strain>
    </source>
</reference>
<comment type="similarity">
    <text evidence="1">Belongs to the HesB/IscA family.</text>
</comment>
<dbReference type="PIRSF" id="PIRSF034852">
    <property type="entry name" value="UCP034852"/>
    <property type="match status" value="1"/>
</dbReference>
<dbReference type="STRING" id="1126833.VN24_23595"/>
<evidence type="ECO:0000313" key="2">
    <source>
        <dbReference type="EMBL" id="AJY76994.1"/>
    </source>
</evidence>
<name>A0A0D5NNU6_9BACL</name>
<gene>
    <name evidence="2" type="ORF">VN24_23595</name>
</gene>
<dbReference type="EMBL" id="CP011058">
    <property type="protein sequence ID" value="AJY76994.1"/>
    <property type="molecule type" value="Genomic_DNA"/>
</dbReference>
<dbReference type="InterPro" id="IPR008326">
    <property type="entry name" value="PdhI-like"/>
</dbReference>
<evidence type="ECO:0008006" key="4">
    <source>
        <dbReference type="Google" id="ProtNLM"/>
    </source>
</evidence>
<dbReference type="SUPFAM" id="SSF89360">
    <property type="entry name" value="HesB-like domain"/>
    <property type="match status" value="1"/>
</dbReference>
<proteinExistence type="inferred from homology"/>
<evidence type="ECO:0000256" key="1">
    <source>
        <dbReference type="ARBA" id="ARBA00006718"/>
    </source>
</evidence>
<organism evidence="2 3">
    <name type="scientific">Paenibacillus beijingensis</name>
    <dbReference type="NCBI Taxonomy" id="1126833"/>
    <lineage>
        <taxon>Bacteria</taxon>
        <taxon>Bacillati</taxon>
        <taxon>Bacillota</taxon>
        <taxon>Bacilli</taxon>
        <taxon>Bacillales</taxon>
        <taxon>Paenibacillaceae</taxon>
        <taxon>Paenibacillus</taxon>
    </lineage>
</organism>
<accession>A0A0D5NNU6</accession>
<keyword evidence="3" id="KW-1185">Reference proteome</keyword>
<dbReference type="PATRIC" id="fig|1126833.4.peg.5189"/>
<evidence type="ECO:0000313" key="3">
    <source>
        <dbReference type="Proteomes" id="UP000032633"/>
    </source>
</evidence>
<dbReference type="RefSeq" id="WP_045672419.1">
    <property type="nucleotide sequence ID" value="NZ_CP011058.1"/>
</dbReference>
<protein>
    <recommendedName>
        <fullName evidence="4">FeS cluster biogenesis domain-containing protein</fullName>
    </recommendedName>
</protein>
<dbReference type="OrthoDB" id="1645729at2"/>
<dbReference type="AlphaFoldDB" id="A0A0D5NNU6"/>
<dbReference type="Proteomes" id="UP000032633">
    <property type="component" value="Chromosome"/>
</dbReference>
<dbReference type="HOGENOM" id="CLU_163967_1_1_9"/>